<evidence type="ECO:0000313" key="5">
    <source>
        <dbReference type="Proteomes" id="UP000481360"/>
    </source>
</evidence>
<evidence type="ECO:0000256" key="1">
    <source>
        <dbReference type="ARBA" id="ARBA00007964"/>
    </source>
</evidence>
<dbReference type="AlphaFoldDB" id="A0A7C9RTT4"/>
<evidence type="ECO:0000259" key="3">
    <source>
        <dbReference type="PROSITE" id="PS51176"/>
    </source>
</evidence>
<dbReference type="InterPro" id="IPR046826">
    <property type="entry name" value="PDH_N"/>
</dbReference>
<accession>A0A7C9RTT4</accession>
<dbReference type="RefSeq" id="WP_166051418.1">
    <property type="nucleotide sequence ID" value="NZ_JAAMPJ010000009.1"/>
</dbReference>
<dbReference type="PROSITE" id="PS51176">
    <property type="entry name" value="PDH_ADH"/>
    <property type="match status" value="1"/>
</dbReference>
<feature type="domain" description="Prephenate/arogenate dehydrogenase" evidence="3">
    <location>
        <begin position="2"/>
        <end position="280"/>
    </location>
</feature>
<dbReference type="GO" id="GO:0008977">
    <property type="term" value="F:prephenate dehydrogenase (NAD+) activity"/>
    <property type="evidence" value="ECO:0007669"/>
    <property type="project" value="InterPro"/>
</dbReference>
<comment type="similarity">
    <text evidence="1">Belongs to the prephenate/arogenate dehydrogenase family.</text>
</comment>
<dbReference type="SUPFAM" id="SSF48179">
    <property type="entry name" value="6-phosphogluconate dehydrogenase C-terminal domain-like"/>
    <property type="match status" value="1"/>
</dbReference>
<dbReference type="Pfam" id="PF02153">
    <property type="entry name" value="PDH_N"/>
    <property type="match status" value="1"/>
</dbReference>
<dbReference type="Gene3D" id="1.10.3660.10">
    <property type="entry name" value="6-phosphogluconate dehydrogenase C-terminal like domain"/>
    <property type="match status" value="1"/>
</dbReference>
<name>A0A7C9RTT4_9PSEU</name>
<dbReference type="InterPro" id="IPR036291">
    <property type="entry name" value="NAD(P)-bd_dom_sf"/>
</dbReference>
<dbReference type="InterPro" id="IPR050812">
    <property type="entry name" value="Preph/Arog_dehydrog"/>
</dbReference>
<gene>
    <name evidence="4" type="ORF">G7043_30355</name>
</gene>
<dbReference type="InterPro" id="IPR008927">
    <property type="entry name" value="6-PGluconate_DH-like_C_sf"/>
</dbReference>
<organism evidence="4 5">
    <name type="scientific">Lentzea alba</name>
    <dbReference type="NCBI Taxonomy" id="2714351"/>
    <lineage>
        <taxon>Bacteria</taxon>
        <taxon>Bacillati</taxon>
        <taxon>Actinomycetota</taxon>
        <taxon>Actinomycetes</taxon>
        <taxon>Pseudonocardiales</taxon>
        <taxon>Pseudonocardiaceae</taxon>
        <taxon>Lentzea</taxon>
    </lineage>
</organism>
<dbReference type="EMBL" id="JAAMPJ010000009">
    <property type="protein sequence ID" value="NGY63231.1"/>
    <property type="molecule type" value="Genomic_DNA"/>
</dbReference>
<dbReference type="InterPro" id="IPR046825">
    <property type="entry name" value="PDH_C"/>
</dbReference>
<sequence>MTTRCVVAGGAGAVGTLFVELLTAAGAEVHVADSSAGADITAPDALLAAELAMADVVVLAVPETVALQALGPVTATLSPGALLVDTLSVKSRYAAAADAVRSDVELLGLNPMFAPSLGFPDRPVAAVELNGGGPRTEELLNLLTGAGARVVRVTADRHDRLAAATQALTHAAVLSFGAALAELDVTVDELAALAPPPHATLLALLARIAGGTPEVYWDVQSANPFAETARDALRAGTATLAAAVGAGEAEFTDLLSALRAVLGDRLPEYGAFCAQMFQAQQLRSAGQSEVPVSTARRDTT</sequence>
<reference evidence="4 5" key="1">
    <citation type="submission" date="2020-03" db="EMBL/GenBank/DDBJ databases">
        <title>Isolation and identification of active actinomycetes.</title>
        <authorList>
            <person name="Sun X."/>
        </authorList>
    </citation>
    <scope>NUCLEOTIDE SEQUENCE [LARGE SCALE GENOMIC DNA]</scope>
    <source>
        <strain evidence="4 5">NEAU-D13</strain>
    </source>
</reference>
<dbReference type="SUPFAM" id="SSF51735">
    <property type="entry name" value="NAD(P)-binding Rossmann-fold domains"/>
    <property type="match status" value="1"/>
</dbReference>
<protein>
    <submittedName>
        <fullName evidence="4">Prephenate dehydrogenase</fullName>
    </submittedName>
</protein>
<dbReference type="Proteomes" id="UP000481360">
    <property type="component" value="Unassembled WGS sequence"/>
</dbReference>
<dbReference type="GO" id="GO:0004665">
    <property type="term" value="F:prephenate dehydrogenase (NADP+) activity"/>
    <property type="evidence" value="ECO:0007669"/>
    <property type="project" value="InterPro"/>
</dbReference>
<dbReference type="PANTHER" id="PTHR21363">
    <property type="entry name" value="PREPHENATE DEHYDROGENASE"/>
    <property type="match status" value="1"/>
</dbReference>
<dbReference type="Gene3D" id="3.40.50.720">
    <property type="entry name" value="NAD(P)-binding Rossmann-like Domain"/>
    <property type="match status" value="1"/>
</dbReference>
<comment type="caution">
    <text evidence="4">The sequence shown here is derived from an EMBL/GenBank/DDBJ whole genome shotgun (WGS) entry which is preliminary data.</text>
</comment>
<dbReference type="PANTHER" id="PTHR21363:SF0">
    <property type="entry name" value="PREPHENATE DEHYDROGENASE [NADP(+)]"/>
    <property type="match status" value="1"/>
</dbReference>
<keyword evidence="2" id="KW-0560">Oxidoreductase</keyword>
<dbReference type="Pfam" id="PF20463">
    <property type="entry name" value="PDH_C"/>
    <property type="match status" value="1"/>
</dbReference>
<dbReference type="GO" id="GO:0070403">
    <property type="term" value="F:NAD+ binding"/>
    <property type="evidence" value="ECO:0007669"/>
    <property type="project" value="InterPro"/>
</dbReference>
<evidence type="ECO:0000256" key="2">
    <source>
        <dbReference type="ARBA" id="ARBA00023002"/>
    </source>
</evidence>
<proteinExistence type="inferred from homology"/>
<keyword evidence="5" id="KW-1185">Reference proteome</keyword>
<dbReference type="GO" id="GO:0006571">
    <property type="term" value="P:tyrosine biosynthetic process"/>
    <property type="evidence" value="ECO:0007669"/>
    <property type="project" value="InterPro"/>
</dbReference>
<dbReference type="InterPro" id="IPR003099">
    <property type="entry name" value="Prephen_DH"/>
</dbReference>
<evidence type="ECO:0000313" key="4">
    <source>
        <dbReference type="EMBL" id="NGY63231.1"/>
    </source>
</evidence>